<keyword evidence="3 6" id="KW-0812">Transmembrane</keyword>
<comment type="subcellular location">
    <subcellularLocation>
        <location evidence="1">Cell membrane</location>
        <topology evidence="1">Multi-pass membrane protein</topology>
    </subcellularLocation>
</comment>
<evidence type="ECO:0000256" key="1">
    <source>
        <dbReference type="ARBA" id="ARBA00004651"/>
    </source>
</evidence>
<reference evidence="8 9" key="1">
    <citation type="journal article" date="2019" name="Nat. Microbiol.">
        <title>Mediterranean grassland soil C-N compound turnover is dependent on rainfall and depth, and is mediated by genomically divergent microorganisms.</title>
        <authorList>
            <person name="Diamond S."/>
            <person name="Andeer P.F."/>
            <person name="Li Z."/>
            <person name="Crits-Christoph A."/>
            <person name="Burstein D."/>
            <person name="Anantharaman K."/>
            <person name="Lane K.R."/>
            <person name="Thomas B.C."/>
            <person name="Pan C."/>
            <person name="Northen T.R."/>
            <person name="Banfield J.F."/>
        </authorList>
    </citation>
    <scope>NUCLEOTIDE SEQUENCE [LARGE SCALE GENOMIC DNA]</scope>
    <source>
        <strain evidence="8">WS_5</strain>
    </source>
</reference>
<name>A0A538T3M4_UNCEI</name>
<dbReference type="InterPro" id="IPR000620">
    <property type="entry name" value="EamA_dom"/>
</dbReference>
<keyword evidence="4 6" id="KW-1133">Transmembrane helix</keyword>
<dbReference type="PANTHER" id="PTHR32322">
    <property type="entry name" value="INNER MEMBRANE TRANSPORTER"/>
    <property type="match status" value="1"/>
</dbReference>
<feature type="domain" description="EamA" evidence="7">
    <location>
        <begin position="16"/>
        <end position="147"/>
    </location>
</feature>
<dbReference type="EMBL" id="VBOV01000136">
    <property type="protein sequence ID" value="TMQ58227.1"/>
    <property type="molecule type" value="Genomic_DNA"/>
</dbReference>
<dbReference type="Pfam" id="PF00892">
    <property type="entry name" value="EamA"/>
    <property type="match status" value="1"/>
</dbReference>
<protein>
    <submittedName>
        <fullName evidence="8">DMT family transporter</fullName>
    </submittedName>
</protein>
<feature type="transmembrane region" description="Helical" evidence="6">
    <location>
        <begin position="130"/>
        <end position="148"/>
    </location>
</feature>
<sequence>MNAGVEPGSSGNAGALLKAAFAVAVWGASFVATKIALREMTPVALVWARFAMGVLLLGVIVLARRQLRPISRGDFGYFLLLGFLAITFHQWLQSNGLLTAQATTTGWIVATSPLFIAILGRLFLGEKLGLLGITGILVAAFGVLLIVAKGDL</sequence>
<accession>A0A538T3M4</accession>
<dbReference type="SUPFAM" id="SSF103481">
    <property type="entry name" value="Multidrug resistance efflux transporter EmrE"/>
    <property type="match status" value="1"/>
</dbReference>
<organism evidence="8 9">
    <name type="scientific">Eiseniibacteriota bacterium</name>
    <dbReference type="NCBI Taxonomy" id="2212470"/>
    <lineage>
        <taxon>Bacteria</taxon>
        <taxon>Candidatus Eiseniibacteriota</taxon>
    </lineage>
</organism>
<evidence type="ECO:0000259" key="7">
    <source>
        <dbReference type="Pfam" id="PF00892"/>
    </source>
</evidence>
<evidence type="ECO:0000256" key="3">
    <source>
        <dbReference type="ARBA" id="ARBA00022692"/>
    </source>
</evidence>
<keyword evidence="5 6" id="KW-0472">Membrane</keyword>
<evidence type="ECO:0000256" key="4">
    <source>
        <dbReference type="ARBA" id="ARBA00022989"/>
    </source>
</evidence>
<dbReference type="PANTHER" id="PTHR32322:SF18">
    <property type="entry name" value="S-ADENOSYLMETHIONINE_S-ADENOSYLHOMOCYSTEINE TRANSPORTER"/>
    <property type="match status" value="1"/>
</dbReference>
<feature type="transmembrane region" description="Helical" evidence="6">
    <location>
        <begin position="12"/>
        <end position="32"/>
    </location>
</feature>
<evidence type="ECO:0000313" key="8">
    <source>
        <dbReference type="EMBL" id="TMQ58227.1"/>
    </source>
</evidence>
<comment type="caution">
    <text evidence="8">The sequence shown here is derived from an EMBL/GenBank/DDBJ whole genome shotgun (WGS) entry which is preliminary data.</text>
</comment>
<evidence type="ECO:0000313" key="9">
    <source>
        <dbReference type="Proteomes" id="UP000320913"/>
    </source>
</evidence>
<dbReference type="GO" id="GO:0005886">
    <property type="term" value="C:plasma membrane"/>
    <property type="evidence" value="ECO:0007669"/>
    <property type="project" value="UniProtKB-SubCell"/>
</dbReference>
<feature type="non-terminal residue" evidence="8">
    <location>
        <position position="152"/>
    </location>
</feature>
<feature type="transmembrane region" description="Helical" evidence="6">
    <location>
        <begin position="75"/>
        <end position="92"/>
    </location>
</feature>
<feature type="transmembrane region" description="Helical" evidence="6">
    <location>
        <begin position="44"/>
        <end position="63"/>
    </location>
</feature>
<evidence type="ECO:0000256" key="6">
    <source>
        <dbReference type="SAM" id="Phobius"/>
    </source>
</evidence>
<keyword evidence="2" id="KW-1003">Cell membrane</keyword>
<dbReference type="InterPro" id="IPR037185">
    <property type="entry name" value="EmrE-like"/>
</dbReference>
<proteinExistence type="predicted"/>
<gene>
    <name evidence="8" type="ORF">E6K75_05570</name>
</gene>
<dbReference type="InterPro" id="IPR050638">
    <property type="entry name" value="AA-Vitamin_Transporters"/>
</dbReference>
<evidence type="ECO:0000256" key="5">
    <source>
        <dbReference type="ARBA" id="ARBA00023136"/>
    </source>
</evidence>
<dbReference type="Proteomes" id="UP000320913">
    <property type="component" value="Unassembled WGS sequence"/>
</dbReference>
<dbReference type="AlphaFoldDB" id="A0A538T3M4"/>
<feature type="transmembrane region" description="Helical" evidence="6">
    <location>
        <begin position="104"/>
        <end position="123"/>
    </location>
</feature>
<evidence type="ECO:0000256" key="2">
    <source>
        <dbReference type="ARBA" id="ARBA00022475"/>
    </source>
</evidence>